<gene>
    <name evidence="3" type="ORF">A4X13_0g6144</name>
</gene>
<protein>
    <submittedName>
        <fullName evidence="3">Uncharacterized protein</fullName>
    </submittedName>
</protein>
<keyword evidence="2" id="KW-0472">Membrane</keyword>
<evidence type="ECO:0000256" key="1">
    <source>
        <dbReference type="SAM" id="MobiDB-lite"/>
    </source>
</evidence>
<organism evidence="3 4">
    <name type="scientific">Tilletia indica</name>
    <dbReference type="NCBI Taxonomy" id="43049"/>
    <lineage>
        <taxon>Eukaryota</taxon>
        <taxon>Fungi</taxon>
        <taxon>Dikarya</taxon>
        <taxon>Basidiomycota</taxon>
        <taxon>Ustilaginomycotina</taxon>
        <taxon>Exobasidiomycetes</taxon>
        <taxon>Tilletiales</taxon>
        <taxon>Tilletiaceae</taxon>
        <taxon>Tilletia</taxon>
    </lineage>
</organism>
<reference evidence="3" key="1">
    <citation type="submission" date="2016-04" db="EMBL/GenBank/DDBJ databases">
        <authorList>
            <person name="Nguyen H.D."/>
            <person name="Samba Siva P."/>
            <person name="Cullis J."/>
            <person name="Levesque C.A."/>
            <person name="Hambleton S."/>
        </authorList>
    </citation>
    <scope>NUCLEOTIDE SEQUENCE</scope>
    <source>
        <strain evidence="3">DAOMC 236416</strain>
    </source>
</reference>
<feature type="transmembrane region" description="Helical" evidence="2">
    <location>
        <begin position="49"/>
        <end position="73"/>
    </location>
</feature>
<dbReference type="AlphaFoldDB" id="A0A177TTI6"/>
<evidence type="ECO:0000313" key="3">
    <source>
        <dbReference type="EMBL" id="KAE8244970.1"/>
    </source>
</evidence>
<reference evidence="3" key="2">
    <citation type="journal article" date="2019" name="IMA Fungus">
        <title>Genome sequencing and comparison of five Tilletia species to identify candidate genes for the detection of regulated species infecting wheat.</title>
        <authorList>
            <person name="Nguyen H.D.T."/>
            <person name="Sultana T."/>
            <person name="Kesanakurti P."/>
            <person name="Hambleton S."/>
        </authorList>
    </citation>
    <scope>NUCLEOTIDE SEQUENCE</scope>
    <source>
        <strain evidence="3">DAOMC 236416</strain>
    </source>
</reference>
<dbReference type="EMBL" id="LWDF02000550">
    <property type="protein sequence ID" value="KAE8244970.1"/>
    <property type="molecule type" value="Genomic_DNA"/>
</dbReference>
<evidence type="ECO:0000256" key="2">
    <source>
        <dbReference type="SAM" id="Phobius"/>
    </source>
</evidence>
<keyword evidence="4" id="KW-1185">Reference proteome</keyword>
<keyword evidence="2" id="KW-1133">Transmembrane helix</keyword>
<dbReference type="Proteomes" id="UP000077521">
    <property type="component" value="Unassembled WGS sequence"/>
</dbReference>
<keyword evidence="2" id="KW-0812">Transmembrane</keyword>
<feature type="transmembrane region" description="Helical" evidence="2">
    <location>
        <begin position="149"/>
        <end position="174"/>
    </location>
</feature>
<comment type="caution">
    <text evidence="3">The sequence shown here is derived from an EMBL/GenBank/DDBJ whole genome shotgun (WGS) entry which is preliminary data.</text>
</comment>
<feature type="compositionally biased region" description="Polar residues" evidence="1">
    <location>
        <begin position="229"/>
        <end position="242"/>
    </location>
</feature>
<feature type="transmembrane region" description="Helical" evidence="2">
    <location>
        <begin position="85"/>
        <end position="103"/>
    </location>
</feature>
<proteinExistence type="predicted"/>
<feature type="region of interest" description="Disordered" evidence="1">
    <location>
        <begin position="214"/>
        <end position="248"/>
    </location>
</feature>
<name>A0A177TTI6_9BASI</name>
<accession>A0A177TTI6</accession>
<sequence>MARTRRFCCCIPTRAGVLILSILNLLGASASGSLMSNGMFGEPHNLNPIVKLLFCERVITVILSSVGFIGAAYGDRRLIKFYSRALWAIFGVYLILDAVNLAITFPTRSAFEPECRKQTMDHIDRPEGKSKKEWKENVAEFCRVAYQPALAATCALIFFVKLIQLWTCMIVYHYRLQLDEQAREDQSLDLTSIPGARTHRRAFRSSVCNVPAPTEPPAYRDVVDDEGINVQSSRGKPQTSAPAPSDTKAAALVDVSDVA</sequence>
<evidence type="ECO:0000313" key="4">
    <source>
        <dbReference type="Proteomes" id="UP000077521"/>
    </source>
</evidence>